<keyword evidence="2" id="KW-0238">DNA-binding</keyword>
<protein>
    <submittedName>
        <fullName evidence="5">Site-specific integrase</fullName>
    </submittedName>
</protein>
<dbReference type="Proteomes" id="UP000824115">
    <property type="component" value="Unassembled WGS sequence"/>
</dbReference>
<feature type="domain" description="Tyr recombinase" evidence="4">
    <location>
        <begin position="220"/>
        <end position="418"/>
    </location>
</feature>
<name>A0A9D2GQM3_9BACT</name>
<dbReference type="GO" id="GO:0003677">
    <property type="term" value="F:DNA binding"/>
    <property type="evidence" value="ECO:0007669"/>
    <property type="project" value="UniProtKB-KW"/>
</dbReference>
<dbReference type="AlphaFoldDB" id="A0A9D2GQM3"/>
<evidence type="ECO:0000259" key="4">
    <source>
        <dbReference type="PROSITE" id="PS51898"/>
    </source>
</evidence>
<evidence type="ECO:0000256" key="3">
    <source>
        <dbReference type="ARBA" id="ARBA00023172"/>
    </source>
</evidence>
<dbReference type="Pfam" id="PF17293">
    <property type="entry name" value="Arm-DNA-bind_5"/>
    <property type="match status" value="1"/>
</dbReference>
<sequence length="420" mass="49232">MRNVYFKMWATGKYLYKAGYAVWLVVRKDRRRRIIATGIYAMPHQWDDRAEMLVTDRRIPDLHPDRVRLNIWLTQKKSEIFRIISDFENERTDWTLDQFEQAYLHLSAKRNVREYFLCLIDACKETGHIGNATCYERTLHILEVFDGSFARRVFPEIDIRYVKAFDIFLQKRRCRGNTRKFYFKVLRSAINKAIQDGEASRVTYPFGKGGFNVAALEEETAKRYLPKADMDKLKNTVVASRAQEIARRLFLFSYYCCGISFIDEALLTRKNIMRYEGGLYIVYKRTKTKEVKRVKPLRIRITDEIQELLDWFAANTELVEDYLLPVVSCTGYSGERLYKHIRCRYGRNNRNLSALAATLGITDIRLTSYCARHTMAMTLQDNNVPREIISQILGHRDLATTNVYLDSFSTSVIDEAVKVL</sequence>
<dbReference type="GO" id="GO:0015074">
    <property type="term" value="P:DNA integration"/>
    <property type="evidence" value="ECO:0007669"/>
    <property type="project" value="InterPro"/>
</dbReference>
<proteinExistence type="inferred from homology"/>
<dbReference type="GO" id="GO:0006310">
    <property type="term" value="P:DNA recombination"/>
    <property type="evidence" value="ECO:0007669"/>
    <property type="project" value="UniProtKB-KW"/>
</dbReference>
<evidence type="ECO:0000313" key="6">
    <source>
        <dbReference type="Proteomes" id="UP000824115"/>
    </source>
</evidence>
<evidence type="ECO:0000256" key="2">
    <source>
        <dbReference type="ARBA" id="ARBA00023125"/>
    </source>
</evidence>
<dbReference type="InterPro" id="IPR010998">
    <property type="entry name" value="Integrase_recombinase_N"/>
</dbReference>
<comment type="caution">
    <text evidence="5">The sequence shown here is derived from an EMBL/GenBank/DDBJ whole genome shotgun (WGS) entry which is preliminary data.</text>
</comment>
<reference evidence="5" key="2">
    <citation type="submission" date="2021-04" db="EMBL/GenBank/DDBJ databases">
        <authorList>
            <person name="Gilroy R."/>
        </authorList>
    </citation>
    <scope>NUCLEOTIDE SEQUENCE</scope>
    <source>
        <strain evidence="5">Gambia16-554</strain>
    </source>
</reference>
<comment type="similarity">
    <text evidence="1">Belongs to the 'phage' integrase family.</text>
</comment>
<reference evidence="5" key="1">
    <citation type="journal article" date="2021" name="PeerJ">
        <title>Extensive microbial diversity within the chicken gut microbiome revealed by metagenomics and culture.</title>
        <authorList>
            <person name="Gilroy R."/>
            <person name="Ravi A."/>
            <person name="Getino M."/>
            <person name="Pursley I."/>
            <person name="Horton D.L."/>
            <person name="Alikhan N.F."/>
            <person name="Baker D."/>
            <person name="Gharbi K."/>
            <person name="Hall N."/>
            <person name="Watson M."/>
            <person name="Adriaenssens E.M."/>
            <person name="Foster-Nyarko E."/>
            <person name="Jarju S."/>
            <person name="Secka A."/>
            <person name="Antonio M."/>
            <person name="Oren A."/>
            <person name="Chaudhuri R.R."/>
            <person name="La Ragione R."/>
            <person name="Hildebrand F."/>
            <person name="Pallen M.J."/>
        </authorList>
    </citation>
    <scope>NUCLEOTIDE SEQUENCE</scope>
    <source>
        <strain evidence="5">Gambia16-554</strain>
    </source>
</reference>
<dbReference type="EMBL" id="DXAW01000089">
    <property type="protein sequence ID" value="HIZ85783.1"/>
    <property type="molecule type" value="Genomic_DNA"/>
</dbReference>
<dbReference type="InterPro" id="IPR002104">
    <property type="entry name" value="Integrase_catalytic"/>
</dbReference>
<dbReference type="InterPro" id="IPR011010">
    <property type="entry name" value="DNA_brk_join_enz"/>
</dbReference>
<evidence type="ECO:0000256" key="1">
    <source>
        <dbReference type="ARBA" id="ARBA00008857"/>
    </source>
</evidence>
<gene>
    <name evidence="5" type="ORF">IAC04_04765</name>
</gene>
<organism evidence="5 6">
    <name type="scientific">Candidatus Coprenecus stercoravium</name>
    <dbReference type="NCBI Taxonomy" id="2840735"/>
    <lineage>
        <taxon>Bacteria</taxon>
        <taxon>Pseudomonadati</taxon>
        <taxon>Bacteroidota</taxon>
        <taxon>Bacteroidia</taxon>
        <taxon>Bacteroidales</taxon>
        <taxon>Rikenellaceae</taxon>
        <taxon>Rikenellaceae incertae sedis</taxon>
        <taxon>Candidatus Coprenecus</taxon>
    </lineage>
</organism>
<evidence type="ECO:0000313" key="5">
    <source>
        <dbReference type="EMBL" id="HIZ85783.1"/>
    </source>
</evidence>
<dbReference type="InterPro" id="IPR013762">
    <property type="entry name" value="Integrase-like_cat_sf"/>
</dbReference>
<dbReference type="PANTHER" id="PTHR30349">
    <property type="entry name" value="PHAGE INTEGRASE-RELATED"/>
    <property type="match status" value="1"/>
</dbReference>
<dbReference type="PROSITE" id="PS51898">
    <property type="entry name" value="TYR_RECOMBINASE"/>
    <property type="match status" value="1"/>
</dbReference>
<dbReference type="Gene3D" id="1.10.443.10">
    <property type="entry name" value="Intergrase catalytic core"/>
    <property type="match status" value="1"/>
</dbReference>
<dbReference type="Gene3D" id="1.10.150.130">
    <property type="match status" value="1"/>
</dbReference>
<dbReference type="InterPro" id="IPR035386">
    <property type="entry name" value="Arm-DNA-bind_5"/>
</dbReference>
<dbReference type="InterPro" id="IPR050090">
    <property type="entry name" value="Tyrosine_recombinase_XerCD"/>
</dbReference>
<dbReference type="SUPFAM" id="SSF56349">
    <property type="entry name" value="DNA breaking-rejoining enzymes"/>
    <property type="match status" value="1"/>
</dbReference>
<dbReference type="Pfam" id="PF13102">
    <property type="entry name" value="Phage_int_SAM_5"/>
    <property type="match status" value="1"/>
</dbReference>
<dbReference type="PANTHER" id="PTHR30349:SF64">
    <property type="entry name" value="PROPHAGE INTEGRASE INTD-RELATED"/>
    <property type="match status" value="1"/>
</dbReference>
<keyword evidence="3" id="KW-0233">DNA recombination</keyword>
<dbReference type="Pfam" id="PF00589">
    <property type="entry name" value="Phage_integrase"/>
    <property type="match status" value="1"/>
</dbReference>
<dbReference type="InterPro" id="IPR025269">
    <property type="entry name" value="SAM-like_dom"/>
</dbReference>
<accession>A0A9D2GQM3</accession>